<dbReference type="PANTHER" id="PTHR30040:SF2">
    <property type="entry name" value="FAD:PROTEIN FMN TRANSFERASE"/>
    <property type="match status" value="1"/>
</dbReference>
<dbReference type="SUPFAM" id="SSF143631">
    <property type="entry name" value="ApbE-like"/>
    <property type="match status" value="1"/>
</dbReference>
<dbReference type="PANTHER" id="PTHR30040">
    <property type="entry name" value="THIAMINE BIOSYNTHESIS LIPOPROTEIN APBE"/>
    <property type="match status" value="1"/>
</dbReference>
<keyword evidence="6 10" id="KW-0274">FAD</keyword>
<dbReference type="EC" id="2.7.1.180" evidence="1 10"/>
<name>A9ICQ2_BORPD</name>
<dbReference type="PIRSF" id="PIRSF006268">
    <property type="entry name" value="ApbE"/>
    <property type="match status" value="1"/>
</dbReference>
<dbReference type="STRING" id="94624.Bpet4344"/>
<comment type="similarity">
    <text evidence="10">Belongs to the ApbE family.</text>
</comment>
<evidence type="ECO:0000256" key="3">
    <source>
        <dbReference type="ARBA" id="ARBA00022630"/>
    </source>
</evidence>
<organism evidence="13 14">
    <name type="scientific">Bordetella petrii (strain ATCC BAA-461 / DSM 12804 / CCUG 43448 / CIP 107267 / Se-1111R)</name>
    <dbReference type="NCBI Taxonomy" id="340100"/>
    <lineage>
        <taxon>Bacteria</taxon>
        <taxon>Pseudomonadati</taxon>
        <taxon>Pseudomonadota</taxon>
        <taxon>Betaproteobacteria</taxon>
        <taxon>Burkholderiales</taxon>
        <taxon>Alcaligenaceae</taxon>
        <taxon>Bordetella</taxon>
    </lineage>
</organism>
<dbReference type="PROSITE" id="PS51318">
    <property type="entry name" value="TAT"/>
    <property type="match status" value="1"/>
</dbReference>
<keyword evidence="7 10" id="KW-0460">Magnesium</keyword>
<dbReference type="KEGG" id="bpt:Bpet4344"/>
<dbReference type="eggNOG" id="COG1477">
    <property type="taxonomic scope" value="Bacteria"/>
</dbReference>
<comment type="cofactor">
    <cofactor evidence="11">
        <name>Mg(2+)</name>
        <dbReference type="ChEBI" id="CHEBI:18420"/>
    </cofactor>
    <cofactor evidence="11">
        <name>Mn(2+)</name>
        <dbReference type="ChEBI" id="CHEBI:29035"/>
    </cofactor>
    <text evidence="11">Magnesium. Can also use manganese.</text>
</comment>
<dbReference type="InterPro" id="IPR006311">
    <property type="entry name" value="TAT_signal"/>
</dbReference>
<evidence type="ECO:0000256" key="2">
    <source>
        <dbReference type="ARBA" id="ARBA00016337"/>
    </source>
</evidence>
<dbReference type="InterPro" id="IPR024932">
    <property type="entry name" value="ApbE"/>
</dbReference>
<evidence type="ECO:0000313" key="13">
    <source>
        <dbReference type="EMBL" id="CAP44695.1"/>
    </source>
</evidence>
<dbReference type="AlphaFoldDB" id="A9ICQ2"/>
<evidence type="ECO:0000256" key="5">
    <source>
        <dbReference type="ARBA" id="ARBA00022723"/>
    </source>
</evidence>
<feature type="signal peptide" evidence="12">
    <location>
        <begin position="1"/>
        <end position="37"/>
    </location>
</feature>
<comment type="catalytic activity">
    <reaction evidence="9 10">
        <text>L-threonyl-[protein] + FAD = FMN-L-threonyl-[protein] + AMP + H(+)</text>
        <dbReference type="Rhea" id="RHEA:36847"/>
        <dbReference type="Rhea" id="RHEA-COMP:11060"/>
        <dbReference type="Rhea" id="RHEA-COMP:11061"/>
        <dbReference type="ChEBI" id="CHEBI:15378"/>
        <dbReference type="ChEBI" id="CHEBI:30013"/>
        <dbReference type="ChEBI" id="CHEBI:57692"/>
        <dbReference type="ChEBI" id="CHEBI:74257"/>
        <dbReference type="ChEBI" id="CHEBI:456215"/>
        <dbReference type="EC" id="2.7.1.180"/>
    </reaction>
</comment>
<protein>
    <recommendedName>
        <fullName evidence="2 10">FAD:protein FMN transferase</fullName>
        <ecNumber evidence="1 10">2.7.1.180</ecNumber>
    </recommendedName>
    <alternativeName>
        <fullName evidence="8 10">Flavin transferase</fullName>
    </alternativeName>
</protein>
<proteinExistence type="inferred from homology"/>
<evidence type="ECO:0000256" key="1">
    <source>
        <dbReference type="ARBA" id="ARBA00011955"/>
    </source>
</evidence>
<accession>A9ICQ2</accession>
<dbReference type="Gene3D" id="3.10.520.10">
    <property type="entry name" value="ApbE-like domains"/>
    <property type="match status" value="1"/>
</dbReference>
<evidence type="ECO:0000256" key="8">
    <source>
        <dbReference type="ARBA" id="ARBA00031306"/>
    </source>
</evidence>
<keyword evidence="5 10" id="KW-0479">Metal-binding</keyword>
<feature type="binding site" evidence="11">
    <location>
        <position position="304"/>
    </location>
    <ligand>
        <name>Mg(2+)</name>
        <dbReference type="ChEBI" id="CHEBI:18420"/>
    </ligand>
</feature>
<keyword evidence="12" id="KW-0732">Signal</keyword>
<evidence type="ECO:0000256" key="12">
    <source>
        <dbReference type="SAM" id="SignalP"/>
    </source>
</evidence>
<evidence type="ECO:0000256" key="7">
    <source>
        <dbReference type="ARBA" id="ARBA00022842"/>
    </source>
</evidence>
<evidence type="ECO:0000256" key="9">
    <source>
        <dbReference type="ARBA" id="ARBA00048540"/>
    </source>
</evidence>
<sequence length="349" mass="37218">MPTPLRTRRRFLGITAAASALALAPGALRLAHATATAQPAHGIEPLHWRGVALGADAELRLYHPNPAAAQRLLQQALAEIQRLESIFSLYRDDSALATLNRQGHLNEPPADLLRLLAESIHYGQLTGGAFDSSVQPLWKLYAEHFSRPDADPAGPTRASLQAALARVDYRAIQAEPGRIVLQRPGMALTLNGIAQGYITDRITELLRAGGLDRALVDLGEIRGLDSHPATNTPPWRVGLARPQAPDQVYTTVEIRSQALATSGGYGTPLDPAGRHTHLFDPRTGAAQPRYRSVSVLAPTATMADALSTAFSNMALGDTAGVVKQLGLQAWFVLADGSVTEQGEPASAQT</sequence>
<feature type="binding site" evidence="11">
    <location>
        <position position="308"/>
    </location>
    <ligand>
        <name>Mg(2+)</name>
        <dbReference type="ChEBI" id="CHEBI:18420"/>
    </ligand>
</feature>
<dbReference type="InterPro" id="IPR003374">
    <property type="entry name" value="ApbE-like_sf"/>
</dbReference>
<dbReference type="GO" id="GO:0016740">
    <property type="term" value="F:transferase activity"/>
    <property type="evidence" value="ECO:0007669"/>
    <property type="project" value="UniProtKB-UniRule"/>
</dbReference>
<evidence type="ECO:0000256" key="11">
    <source>
        <dbReference type="PIRSR" id="PIRSR006268-2"/>
    </source>
</evidence>
<evidence type="ECO:0000256" key="10">
    <source>
        <dbReference type="PIRNR" id="PIRNR006268"/>
    </source>
</evidence>
<keyword evidence="4 10" id="KW-0808">Transferase</keyword>
<evidence type="ECO:0000256" key="6">
    <source>
        <dbReference type="ARBA" id="ARBA00022827"/>
    </source>
</evidence>
<evidence type="ECO:0000313" key="14">
    <source>
        <dbReference type="Proteomes" id="UP000001225"/>
    </source>
</evidence>
<keyword evidence="14" id="KW-1185">Reference proteome</keyword>
<feature type="binding site" evidence="11">
    <location>
        <position position="192"/>
    </location>
    <ligand>
        <name>Mg(2+)</name>
        <dbReference type="ChEBI" id="CHEBI:18420"/>
    </ligand>
</feature>
<gene>
    <name evidence="13" type="primary">nosX</name>
    <name evidence="13" type="ordered locus">Bpet4344</name>
</gene>
<feature type="chain" id="PRO_5039926434" description="FAD:protein FMN transferase" evidence="12">
    <location>
        <begin position="38"/>
        <end position="349"/>
    </location>
</feature>
<dbReference type="Pfam" id="PF02424">
    <property type="entry name" value="ApbE"/>
    <property type="match status" value="1"/>
</dbReference>
<reference evidence="13 14" key="1">
    <citation type="journal article" date="2008" name="BMC Genomics">
        <title>The missing link: Bordetella petrii is endowed with both the metabolic versatility of environmental bacteria and virulence traits of pathogenic Bordetellae.</title>
        <authorList>
            <person name="Gross R."/>
            <person name="Guzman C.A."/>
            <person name="Sebaihia M."/>
            <person name="Martins Dos Santos V.A."/>
            <person name="Pieper D.H."/>
            <person name="Koebnik R."/>
            <person name="Lechner M."/>
            <person name="Bartels D."/>
            <person name="Buhrmester J."/>
            <person name="Choudhuri J.V."/>
            <person name="Ebensen T."/>
            <person name="Gaigalat L."/>
            <person name="Herrmann S."/>
            <person name="Khachane A.N."/>
            <person name="Larisch C."/>
            <person name="Link S."/>
            <person name="Linke B."/>
            <person name="Meyer F."/>
            <person name="Mormann S."/>
            <person name="Nakunst D."/>
            <person name="Rueckert C."/>
            <person name="Schneiker-Bekel S."/>
            <person name="Schulze K."/>
            <person name="Vorhoelter F.J."/>
            <person name="Yevsa T."/>
            <person name="Engle J.T."/>
            <person name="Goldman W.E."/>
            <person name="Puehler A."/>
            <person name="Goebel U.B."/>
            <person name="Goesmann A."/>
            <person name="Bloecker H."/>
            <person name="Kaiser O."/>
            <person name="Martinez-Arias R."/>
        </authorList>
    </citation>
    <scope>NUCLEOTIDE SEQUENCE [LARGE SCALE GENOMIC DNA]</scope>
    <source>
        <strain evidence="14">ATCC BAA-461 / DSM 12804 / CCUG 43448 / CIP 107267 / Se-1111R</strain>
    </source>
</reference>
<keyword evidence="3 10" id="KW-0285">Flavoprotein</keyword>
<evidence type="ECO:0000256" key="4">
    <source>
        <dbReference type="ARBA" id="ARBA00022679"/>
    </source>
</evidence>
<dbReference type="EMBL" id="AM902716">
    <property type="protein sequence ID" value="CAP44695.1"/>
    <property type="molecule type" value="Genomic_DNA"/>
</dbReference>
<dbReference type="GO" id="GO:0046872">
    <property type="term" value="F:metal ion binding"/>
    <property type="evidence" value="ECO:0007669"/>
    <property type="project" value="UniProtKB-UniRule"/>
</dbReference>
<dbReference type="Proteomes" id="UP000001225">
    <property type="component" value="Chromosome"/>
</dbReference>